<sequence>MKNVRYIIELFIKHVSSQDILENSITYDILSIQQLFIKHIPSRNILEDSIPYDILSTQQFLKLALPYTKEYSESELENIYAAIKDMVQVECEKQFINSVKAVGSKSQPLNLFGLLLLAAEKMLQFNGNEVVCQYRYLLDWRQLTVQISEDTFTTAFCAIEDLKSRKKRTRFDWPAVIRHNNFYLNKLLQQELSDNHFHLWASSPHFNLSWIRIMNDTDNRDIRKKMSELNYDKLNVNQAYYQGYQENKFEILYLQAALIRLYLYSWFSEREIRLREYYLHGASNKTIFQQIEEGVKPEYLEILSQLKRKKAEVNNSWRQQYREKAGKKRNKDIDCFLRKLEENGIEIPFVDGKEEDITFWQWLEHAFNGCGDRETIPLAVLEPILQERVYAMMWKRCTDETVESWLRNGAQLQVNSRNIQLAINTLRRGRGLAQRQDYALWGVPARDQTENKARWELCGERYFLYTMFQKAYQGNPKDERYLNLFYAYLVMKENLRSELIQSNKRIGFRNFQKYDRRKGMLMDHSPLENAVLKLAIEDTLSDPWLRHLEVRIVPKDTIKKNVEYIREIDLSDVKQKNLLERYYFVYHFVKEPDDTPEKLYRSSCRHERKRMQIRQQACCIAGLRERFPQVAKRVLGIDACSMEIGCRPEVFAQAFRYLKNHCVVEKWKNNDERNLPQLRVTYHVGEDFLDIVDGLRAIEEAIHFLNLDCGDRLGHVLALGLDVRDYYKVKQNVICLPKQDYLDNLAWIFGRITKYRLGVELNNLHNYVEREFSKYFSEVYGELSQKHNYNIRTYFEAWKLRGDNPQYYKFKKFDKPSWQTGTKGEYRSYGSYSMNYQYPENFHIRETEAVAYLYYAYHYDKNVKLRGQEKQEFSVPECWVDGVEILQKKLQRNIAKWGISIESNPSSNYMISVLDSYENHPIVKWYNHHLVQEPEKLSQCPQLSVSINTDDKGCFSTSLANEYALMACALEQAKDENGWPLYSRTMIYEWLDEIRKMGNLQSFQEGGEECMIMR</sequence>
<reference evidence="1 2" key="1">
    <citation type="submission" date="2019-12" db="EMBL/GenBank/DDBJ databases">
        <title>Sporaefaciens musculi gen. nov., sp. nov., a novel bacterium isolated from the caecum of an obese mouse.</title>
        <authorList>
            <person name="Rasmussen T.S."/>
            <person name="Streidl T."/>
            <person name="Hitch T.C.A."/>
            <person name="Wortmann E."/>
            <person name="Deptula P."/>
            <person name="Hansen M."/>
            <person name="Nielsen D.S."/>
            <person name="Clavel T."/>
            <person name="Vogensen F.K."/>
        </authorList>
    </citation>
    <scope>NUCLEOTIDE SEQUENCE [LARGE SCALE GENOMIC DNA]</scope>
    <source>
        <strain evidence="1 2">WCA-9-b2</strain>
    </source>
</reference>
<dbReference type="Gene3D" id="3.20.20.140">
    <property type="entry name" value="Metal-dependent hydrolases"/>
    <property type="match status" value="2"/>
</dbReference>
<dbReference type="GO" id="GO:0005829">
    <property type="term" value="C:cytosol"/>
    <property type="evidence" value="ECO:0007669"/>
    <property type="project" value="TreeGrafter"/>
</dbReference>
<gene>
    <name evidence="1" type="ORF">GN277_05215</name>
</gene>
<protein>
    <recommendedName>
        <fullName evidence="3">Adenosine deaminase</fullName>
    </recommendedName>
</protein>
<dbReference type="SUPFAM" id="SSF51556">
    <property type="entry name" value="Metallo-dependent hydrolases"/>
    <property type="match status" value="1"/>
</dbReference>
<evidence type="ECO:0008006" key="3">
    <source>
        <dbReference type="Google" id="ProtNLM"/>
    </source>
</evidence>
<dbReference type="GO" id="GO:0046103">
    <property type="term" value="P:inosine biosynthetic process"/>
    <property type="evidence" value="ECO:0007669"/>
    <property type="project" value="TreeGrafter"/>
</dbReference>
<dbReference type="RefSeq" id="WP_159750134.1">
    <property type="nucleotide sequence ID" value="NZ_WUQX01000001.1"/>
</dbReference>
<dbReference type="InterPro" id="IPR032466">
    <property type="entry name" value="Metal_Hydrolase"/>
</dbReference>
<organism evidence="1 2">
    <name type="scientific">Sporofaciens musculi</name>
    <dbReference type="NCBI Taxonomy" id="2681861"/>
    <lineage>
        <taxon>Bacteria</taxon>
        <taxon>Bacillati</taxon>
        <taxon>Bacillota</taxon>
        <taxon>Clostridia</taxon>
        <taxon>Lachnospirales</taxon>
        <taxon>Lachnospiraceae</taxon>
        <taxon>Sporofaciens</taxon>
    </lineage>
</organism>
<keyword evidence="2" id="KW-1185">Reference proteome</keyword>
<name>A0A7X3SHV1_9FIRM</name>
<dbReference type="PANTHER" id="PTHR11409:SF43">
    <property type="entry name" value="ADENOSINE DEAMINASE"/>
    <property type="match status" value="1"/>
</dbReference>
<accession>A0A7X3SHV1</accession>
<dbReference type="PANTHER" id="PTHR11409">
    <property type="entry name" value="ADENOSINE DEAMINASE"/>
    <property type="match status" value="1"/>
</dbReference>
<evidence type="ECO:0000313" key="2">
    <source>
        <dbReference type="Proteomes" id="UP000460412"/>
    </source>
</evidence>
<dbReference type="GO" id="GO:0006154">
    <property type="term" value="P:adenosine catabolic process"/>
    <property type="evidence" value="ECO:0007669"/>
    <property type="project" value="TreeGrafter"/>
</dbReference>
<dbReference type="GO" id="GO:0043103">
    <property type="term" value="P:hypoxanthine salvage"/>
    <property type="evidence" value="ECO:0007669"/>
    <property type="project" value="TreeGrafter"/>
</dbReference>
<evidence type="ECO:0000313" key="1">
    <source>
        <dbReference type="EMBL" id="MXP74800.1"/>
    </source>
</evidence>
<comment type="caution">
    <text evidence="1">The sequence shown here is derived from an EMBL/GenBank/DDBJ whole genome shotgun (WGS) entry which is preliminary data.</text>
</comment>
<dbReference type="EMBL" id="WUQX01000001">
    <property type="protein sequence ID" value="MXP74800.1"/>
    <property type="molecule type" value="Genomic_DNA"/>
</dbReference>
<dbReference type="GO" id="GO:0004000">
    <property type="term" value="F:adenosine deaminase activity"/>
    <property type="evidence" value="ECO:0007669"/>
    <property type="project" value="TreeGrafter"/>
</dbReference>
<dbReference type="InterPro" id="IPR006330">
    <property type="entry name" value="Ado/ade_deaminase"/>
</dbReference>
<proteinExistence type="predicted"/>
<dbReference type="Proteomes" id="UP000460412">
    <property type="component" value="Unassembled WGS sequence"/>
</dbReference>
<dbReference type="AlphaFoldDB" id="A0A7X3SHV1"/>